<reference evidence="2 3" key="1">
    <citation type="journal article" date="2013" name="Genome Biol.">
        <title>Genome of Acanthamoeba castellanii highlights extensive lateral gene transfer and early evolution of tyrosine kinase signaling.</title>
        <authorList>
            <person name="Clarke M."/>
            <person name="Lohan A.J."/>
            <person name="Liu B."/>
            <person name="Lagkouvardos I."/>
            <person name="Roy S."/>
            <person name="Zafar N."/>
            <person name="Bertelli C."/>
            <person name="Schilde C."/>
            <person name="Kianianmomeni A."/>
            <person name="Burglin T.R."/>
            <person name="Frech C."/>
            <person name="Turcotte B."/>
            <person name="Kopec K.O."/>
            <person name="Synnott J.M."/>
            <person name="Choo C."/>
            <person name="Paponov I."/>
            <person name="Finkler A."/>
            <person name="Soon Heng Tan C."/>
            <person name="Hutchins A.P."/>
            <person name="Weinmeier T."/>
            <person name="Rattei T."/>
            <person name="Chu J.S."/>
            <person name="Gimenez G."/>
            <person name="Irimia M."/>
            <person name="Rigden D.J."/>
            <person name="Fitzpatrick D.A."/>
            <person name="Lorenzo-Morales J."/>
            <person name="Bateman A."/>
            <person name="Chiu C.H."/>
            <person name="Tang P."/>
            <person name="Hegemann P."/>
            <person name="Fromm H."/>
            <person name="Raoult D."/>
            <person name="Greub G."/>
            <person name="Miranda-Saavedra D."/>
            <person name="Chen N."/>
            <person name="Nash P."/>
            <person name="Ginger M.L."/>
            <person name="Horn M."/>
            <person name="Schaap P."/>
            <person name="Caler L."/>
            <person name="Loftus B."/>
        </authorList>
    </citation>
    <scope>NUCLEOTIDE SEQUENCE [LARGE SCALE GENOMIC DNA]</scope>
    <source>
        <strain evidence="2 3">Neff</strain>
    </source>
</reference>
<evidence type="ECO:0000313" key="2">
    <source>
        <dbReference type="EMBL" id="ELR17001.1"/>
    </source>
</evidence>
<dbReference type="InterPro" id="IPR006073">
    <property type="entry name" value="GTP-bd"/>
</dbReference>
<proteinExistence type="predicted"/>
<accession>L8GY39</accession>
<organism evidence="2 3">
    <name type="scientific">Acanthamoeba castellanii (strain ATCC 30010 / Neff)</name>
    <dbReference type="NCBI Taxonomy" id="1257118"/>
    <lineage>
        <taxon>Eukaryota</taxon>
        <taxon>Amoebozoa</taxon>
        <taxon>Discosea</taxon>
        <taxon>Longamoebia</taxon>
        <taxon>Centramoebida</taxon>
        <taxon>Acanthamoebidae</taxon>
        <taxon>Acanthamoeba</taxon>
    </lineage>
</organism>
<gene>
    <name evidence="2" type="ORF">ACA1_002430</name>
</gene>
<keyword evidence="3" id="KW-1185">Reference proteome</keyword>
<dbReference type="SUPFAM" id="SSF52540">
    <property type="entry name" value="P-loop containing nucleoside triphosphate hydrolases"/>
    <property type="match status" value="1"/>
</dbReference>
<dbReference type="InterPro" id="IPR027417">
    <property type="entry name" value="P-loop_NTPase"/>
</dbReference>
<dbReference type="CDD" id="cd00882">
    <property type="entry name" value="Ras_like_GTPase"/>
    <property type="match status" value="1"/>
</dbReference>
<dbReference type="Proteomes" id="UP000011083">
    <property type="component" value="Unassembled WGS sequence"/>
</dbReference>
<dbReference type="Gene3D" id="3.40.50.300">
    <property type="entry name" value="P-loop containing nucleotide triphosphate hydrolases"/>
    <property type="match status" value="1"/>
</dbReference>
<evidence type="ECO:0000313" key="3">
    <source>
        <dbReference type="Proteomes" id="UP000011083"/>
    </source>
</evidence>
<feature type="domain" description="G" evidence="1">
    <location>
        <begin position="54"/>
        <end position="122"/>
    </location>
</feature>
<feature type="non-terminal residue" evidence="2">
    <location>
        <position position="1"/>
    </location>
</feature>
<dbReference type="GeneID" id="14917724"/>
<protein>
    <submittedName>
        <fullName evidence="2">Miro family protein</fullName>
    </submittedName>
</protein>
<dbReference type="EMBL" id="KB007977">
    <property type="protein sequence ID" value="ELR17001.1"/>
    <property type="molecule type" value="Genomic_DNA"/>
</dbReference>
<evidence type="ECO:0000259" key="1">
    <source>
        <dbReference type="Pfam" id="PF01926"/>
    </source>
</evidence>
<dbReference type="Pfam" id="PF01926">
    <property type="entry name" value="MMR_HSR1"/>
    <property type="match status" value="1"/>
</dbReference>
<dbReference type="KEGG" id="acan:ACA1_002430"/>
<dbReference type="STRING" id="1257118.L8GY39"/>
<sequence length="245" mass="26873">MRYNIMEQGREATDDFVEDLISDEPYAIGEVSAIVEQLTEAFQELSHNLRKPNILLVGKTGAGKSSLINAVFGARFAETGSGQPVTQHLQKYDSGQVVIYDTVGLEHGSSDQFVNDVKQFIATSNKSSDSFEANLCNTIFGDLPIFIILNKADTASPEQARIVKNQILSLKLSNCKAVFEVGTETASVCVVFRPEELFYIRFRAKTKEVICDNEACNARTILGPTLGLGDLVSTTIDHLPLVARH</sequence>
<dbReference type="AlphaFoldDB" id="L8GY39"/>
<name>L8GY39_ACACF</name>
<dbReference type="OrthoDB" id="14404at2759"/>
<dbReference type="RefSeq" id="XP_004339014.1">
    <property type="nucleotide sequence ID" value="XM_004338966.1"/>
</dbReference>
<dbReference type="GO" id="GO:0005525">
    <property type="term" value="F:GTP binding"/>
    <property type="evidence" value="ECO:0007669"/>
    <property type="project" value="InterPro"/>
</dbReference>
<dbReference type="VEuPathDB" id="AmoebaDB:ACA1_002430"/>